<comment type="caution">
    <text evidence="12">The sequence shown here is derived from an EMBL/GenBank/DDBJ whole genome shotgun (WGS) entry which is preliminary data.</text>
</comment>
<dbReference type="Proteomes" id="UP000319353">
    <property type="component" value="Unassembled WGS sequence"/>
</dbReference>
<evidence type="ECO:0000256" key="6">
    <source>
        <dbReference type="ARBA" id="ARBA00022741"/>
    </source>
</evidence>
<dbReference type="NCBIfam" id="TIGR03724">
    <property type="entry name" value="arch_bud32"/>
    <property type="match status" value="1"/>
</dbReference>
<organism evidence="12 13">
    <name type="scientific">Candidatus Segetimicrobium genomatis</name>
    <dbReference type="NCBI Taxonomy" id="2569760"/>
    <lineage>
        <taxon>Bacteria</taxon>
        <taxon>Bacillati</taxon>
        <taxon>Candidatus Sysuimicrobiota</taxon>
        <taxon>Candidatus Sysuimicrobiia</taxon>
        <taxon>Candidatus Sysuimicrobiales</taxon>
        <taxon>Candidatus Segetimicrobiaceae</taxon>
        <taxon>Candidatus Segetimicrobium</taxon>
    </lineage>
</organism>
<dbReference type="Gene3D" id="1.10.510.10">
    <property type="entry name" value="Transferase(Phosphotransferase) domain 1"/>
    <property type="match status" value="1"/>
</dbReference>
<dbReference type="PANTHER" id="PTHR12209">
    <property type="entry name" value="NON-SPECIFIC SERINE/THREONINE PROTEIN KINASE"/>
    <property type="match status" value="1"/>
</dbReference>
<dbReference type="Pfam" id="PF01163">
    <property type="entry name" value="RIO1"/>
    <property type="match status" value="1"/>
</dbReference>
<comment type="catalytic activity">
    <reaction evidence="9">
        <text>L-threonyl-[protein] + ATP = O-phospho-L-threonyl-[protein] + ADP + H(+)</text>
        <dbReference type="Rhea" id="RHEA:46608"/>
        <dbReference type="Rhea" id="RHEA-COMP:11060"/>
        <dbReference type="Rhea" id="RHEA-COMP:11605"/>
        <dbReference type="ChEBI" id="CHEBI:15378"/>
        <dbReference type="ChEBI" id="CHEBI:30013"/>
        <dbReference type="ChEBI" id="CHEBI:30616"/>
        <dbReference type="ChEBI" id="CHEBI:61977"/>
        <dbReference type="ChEBI" id="CHEBI:456216"/>
        <dbReference type="EC" id="2.7.11.1"/>
    </reaction>
</comment>
<dbReference type="InterPro" id="IPR008266">
    <property type="entry name" value="Tyr_kinase_AS"/>
</dbReference>
<evidence type="ECO:0000256" key="3">
    <source>
        <dbReference type="ARBA" id="ARBA00022527"/>
    </source>
</evidence>
<sequence>MLVKQGAEAELRTTEFLGRPAIEKYRRAKAYRLDVLDDELRRSRIRREARLMAEARAAGVAVPILYDINLVENKIVMEFVEGPTAKDVLDKGGPPAVKVAGMIGEIVGRLHRARIIHGDLTTSNMIVRDAQIVMIDFSLGGKDDGVEARGVDLHLLKEALGSAHARAASYYRAALKGYRKSMGKAAEDVIVK</sequence>
<evidence type="ECO:0000256" key="7">
    <source>
        <dbReference type="ARBA" id="ARBA00022777"/>
    </source>
</evidence>
<evidence type="ECO:0000256" key="4">
    <source>
        <dbReference type="ARBA" id="ARBA00022679"/>
    </source>
</evidence>
<comment type="catalytic activity">
    <reaction evidence="10">
        <text>L-seryl-[protein] + ATP = O-phospho-L-seryl-[protein] + ADP + H(+)</text>
        <dbReference type="Rhea" id="RHEA:17989"/>
        <dbReference type="Rhea" id="RHEA-COMP:9863"/>
        <dbReference type="Rhea" id="RHEA-COMP:11604"/>
        <dbReference type="ChEBI" id="CHEBI:15378"/>
        <dbReference type="ChEBI" id="CHEBI:29999"/>
        <dbReference type="ChEBI" id="CHEBI:30616"/>
        <dbReference type="ChEBI" id="CHEBI:83421"/>
        <dbReference type="ChEBI" id="CHEBI:456216"/>
        <dbReference type="EC" id="2.7.11.1"/>
    </reaction>
</comment>
<evidence type="ECO:0000256" key="2">
    <source>
        <dbReference type="ARBA" id="ARBA00012513"/>
    </source>
</evidence>
<name>A0A537KRF3_9BACT</name>
<keyword evidence="3 12" id="KW-0723">Serine/threonine-protein kinase</keyword>
<keyword evidence="6" id="KW-0547">Nucleotide-binding</keyword>
<dbReference type="InterPro" id="IPR018934">
    <property type="entry name" value="RIO_dom"/>
</dbReference>
<dbReference type="SUPFAM" id="SSF56112">
    <property type="entry name" value="Protein kinase-like (PK-like)"/>
    <property type="match status" value="1"/>
</dbReference>
<evidence type="ECO:0000256" key="8">
    <source>
        <dbReference type="ARBA" id="ARBA00022840"/>
    </source>
</evidence>
<dbReference type="Gene3D" id="3.30.200.20">
    <property type="entry name" value="Phosphorylase Kinase, domain 1"/>
    <property type="match status" value="1"/>
</dbReference>
<dbReference type="PROSITE" id="PS50011">
    <property type="entry name" value="PROTEIN_KINASE_DOM"/>
    <property type="match status" value="1"/>
</dbReference>
<dbReference type="GO" id="GO:0106310">
    <property type="term" value="F:protein serine kinase activity"/>
    <property type="evidence" value="ECO:0007669"/>
    <property type="project" value="RHEA"/>
</dbReference>
<evidence type="ECO:0000313" key="12">
    <source>
        <dbReference type="EMBL" id="TMI98338.1"/>
    </source>
</evidence>
<dbReference type="GO" id="GO:0005524">
    <property type="term" value="F:ATP binding"/>
    <property type="evidence" value="ECO:0007669"/>
    <property type="project" value="UniProtKB-KW"/>
</dbReference>
<proteinExistence type="inferred from homology"/>
<keyword evidence="8" id="KW-0067">ATP-binding</keyword>
<evidence type="ECO:0000256" key="9">
    <source>
        <dbReference type="ARBA" id="ARBA00047899"/>
    </source>
</evidence>
<evidence type="ECO:0000313" key="13">
    <source>
        <dbReference type="Proteomes" id="UP000319353"/>
    </source>
</evidence>
<dbReference type="AlphaFoldDB" id="A0A537KRF3"/>
<dbReference type="InterPro" id="IPR022495">
    <property type="entry name" value="Bud32"/>
</dbReference>
<reference evidence="12 13" key="1">
    <citation type="journal article" date="2019" name="Nat. Microbiol.">
        <title>Mediterranean grassland soil C-N compound turnover is dependent on rainfall and depth, and is mediated by genomically divergent microorganisms.</title>
        <authorList>
            <person name="Diamond S."/>
            <person name="Andeer P.F."/>
            <person name="Li Z."/>
            <person name="Crits-Christoph A."/>
            <person name="Burstein D."/>
            <person name="Anantharaman K."/>
            <person name="Lane K.R."/>
            <person name="Thomas B.C."/>
            <person name="Pan C."/>
            <person name="Northen T.R."/>
            <person name="Banfield J.F."/>
        </authorList>
    </citation>
    <scope>NUCLEOTIDE SEQUENCE [LARGE SCALE GENOMIC DNA]</scope>
    <source>
        <strain evidence="12">NP_4</strain>
    </source>
</reference>
<gene>
    <name evidence="12" type="ORF">E6H01_12480</name>
</gene>
<dbReference type="InterPro" id="IPR011009">
    <property type="entry name" value="Kinase-like_dom_sf"/>
</dbReference>
<accession>A0A537KRF3</accession>
<protein>
    <recommendedName>
        <fullName evidence="2">non-specific serine/threonine protein kinase</fullName>
        <ecNumber evidence="2">2.7.11.1</ecNumber>
    </recommendedName>
</protein>
<dbReference type="GO" id="GO:0005829">
    <property type="term" value="C:cytosol"/>
    <property type="evidence" value="ECO:0007669"/>
    <property type="project" value="TreeGrafter"/>
</dbReference>
<feature type="non-terminal residue" evidence="12">
    <location>
        <position position="192"/>
    </location>
</feature>
<dbReference type="GO" id="GO:0008033">
    <property type="term" value="P:tRNA processing"/>
    <property type="evidence" value="ECO:0007669"/>
    <property type="project" value="UniProtKB-KW"/>
</dbReference>
<dbReference type="GO" id="GO:0004674">
    <property type="term" value="F:protein serine/threonine kinase activity"/>
    <property type="evidence" value="ECO:0007669"/>
    <property type="project" value="UniProtKB-KW"/>
</dbReference>
<keyword evidence="5" id="KW-0819">tRNA processing</keyword>
<dbReference type="EMBL" id="VBAL01000173">
    <property type="protein sequence ID" value="TMI98338.1"/>
    <property type="molecule type" value="Genomic_DNA"/>
</dbReference>
<dbReference type="PROSITE" id="PS00109">
    <property type="entry name" value="PROTEIN_KINASE_TYR"/>
    <property type="match status" value="1"/>
</dbReference>
<comment type="similarity">
    <text evidence="1">Belongs to the protein kinase superfamily. BUD32 family.</text>
</comment>
<keyword evidence="7 12" id="KW-0418">Kinase</keyword>
<evidence type="ECO:0000256" key="10">
    <source>
        <dbReference type="ARBA" id="ARBA00048679"/>
    </source>
</evidence>
<dbReference type="PANTHER" id="PTHR12209:SF0">
    <property type="entry name" value="EKC_KEOPS COMPLEX SUBUNIT TP53RK"/>
    <property type="match status" value="1"/>
</dbReference>
<evidence type="ECO:0000256" key="1">
    <source>
        <dbReference type="ARBA" id="ARBA00010630"/>
    </source>
</evidence>
<keyword evidence="4 12" id="KW-0808">Transferase</keyword>
<dbReference type="InterPro" id="IPR000719">
    <property type="entry name" value="Prot_kinase_dom"/>
</dbReference>
<evidence type="ECO:0000256" key="5">
    <source>
        <dbReference type="ARBA" id="ARBA00022694"/>
    </source>
</evidence>
<feature type="domain" description="Protein kinase" evidence="11">
    <location>
        <begin position="1"/>
        <end position="192"/>
    </location>
</feature>
<evidence type="ECO:0000259" key="11">
    <source>
        <dbReference type="PROSITE" id="PS50011"/>
    </source>
</evidence>
<dbReference type="EC" id="2.7.11.1" evidence="2"/>